<sequence>MIRSKLRTLLLGGGSAAVMLATALVPATASASPAPEARDAAGAAAGFWSCTVPPGYTYSATQNTLNCGGSGFRTYYFVQPPADNLWACTVSDGFTYSSTQNTLDCSTGGGFRTKYLLRTPKTGLWACTVPSGFTYTSTQNTLDCSTSGGFRTKYLLRAF</sequence>
<dbReference type="RefSeq" id="WP_060178449.1">
    <property type="nucleotide sequence ID" value="NZ_JBHYUY010000005.1"/>
</dbReference>
<keyword evidence="3" id="KW-1185">Reference proteome</keyword>
<reference evidence="2 3" key="1">
    <citation type="submission" date="2016-01" db="EMBL/GenBank/DDBJ databases">
        <title>Streptomyces amritsarensis strain MTCC 11845 genome sequencing and assembly.</title>
        <authorList>
            <person name="Sharma D."/>
            <person name="Nair G.R."/>
            <person name="Kaur G."/>
            <person name="Manhas R.K."/>
            <person name="Mayilraj S."/>
        </authorList>
    </citation>
    <scope>NUCLEOTIDE SEQUENCE [LARGE SCALE GENOMIC DNA]</scope>
    <source>
        <strain evidence="2 3">MTCC 11845</strain>
    </source>
</reference>
<name>A0ABX3FR73_9ACTN</name>
<proteinExistence type="predicted"/>
<dbReference type="Proteomes" id="UP000187151">
    <property type="component" value="Unassembled WGS sequence"/>
</dbReference>
<comment type="caution">
    <text evidence="2">The sequence shown here is derived from an EMBL/GenBank/DDBJ whole genome shotgun (WGS) entry which is preliminary data.</text>
</comment>
<organism evidence="2 3">
    <name type="scientific">Streptomyces amritsarensis</name>
    <dbReference type="NCBI Taxonomy" id="681158"/>
    <lineage>
        <taxon>Bacteria</taxon>
        <taxon>Bacillati</taxon>
        <taxon>Actinomycetota</taxon>
        <taxon>Actinomycetes</taxon>
        <taxon>Kitasatosporales</taxon>
        <taxon>Streptomycetaceae</taxon>
        <taxon>Streptomyces</taxon>
    </lineage>
</organism>
<keyword evidence="1" id="KW-0732">Signal</keyword>
<dbReference type="EMBL" id="MQUR01000178">
    <property type="protein sequence ID" value="OLZ43794.1"/>
    <property type="molecule type" value="Genomic_DNA"/>
</dbReference>
<evidence type="ECO:0000313" key="3">
    <source>
        <dbReference type="Proteomes" id="UP000187151"/>
    </source>
</evidence>
<protein>
    <recommendedName>
        <fullName evidence="4">Ig-like domain-containing protein</fullName>
    </recommendedName>
</protein>
<evidence type="ECO:0008006" key="4">
    <source>
        <dbReference type="Google" id="ProtNLM"/>
    </source>
</evidence>
<accession>A0ABX3FR73</accession>
<gene>
    <name evidence="2" type="ORF">AVW11_35120</name>
</gene>
<evidence type="ECO:0000256" key="1">
    <source>
        <dbReference type="SAM" id="SignalP"/>
    </source>
</evidence>
<evidence type="ECO:0000313" key="2">
    <source>
        <dbReference type="EMBL" id="OLZ43794.1"/>
    </source>
</evidence>
<feature type="chain" id="PRO_5047426422" description="Ig-like domain-containing protein" evidence="1">
    <location>
        <begin position="32"/>
        <end position="159"/>
    </location>
</feature>
<feature type="signal peptide" evidence="1">
    <location>
        <begin position="1"/>
        <end position="31"/>
    </location>
</feature>